<dbReference type="PANTHER" id="PTHR15696">
    <property type="entry name" value="SMG-7 SUPPRESSOR WITH MORPHOLOGICAL EFFECT ON GENITALIA PROTEIN 7"/>
    <property type="match status" value="1"/>
</dbReference>
<dbReference type="GeneID" id="25914999"/>
<gene>
    <name evidence="2" type="ORF">SARC_14495</name>
</gene>
<dbReference type="PANTHER" id="PTHR15696:SF0">
    <property type="entry name" value="TELOMERASE-BINDING PROTEIN EST1A"/>
    <property type="match status" value="1"/>
</dbReference>
<keyword evidence="3" id="KW-1185">Reference proteome</keyword>
<dbReference type="Gene3D" id="1.25.40.10">
    <property type="entry name" value="Tetratricopeptide repeat domain"/>
    <property type="match status" value="1"/>
</dbReference>
<feature type="domain" description="DNA/RNA-binding" evidence="1">
    <location>
        <begin position="2"/>
        <end position="50"/>
    </location>
</feature>
<dbReference type="GO" id="GO:0070034">
    <property type="term" value="F:telomerase RNA binding"/>
    <property type="evidence" value="ECO:0007669"/>
    <property type="project" value="TreeGrafter"/>
</dbReference>
<dbReference type="RefSeq" id="XP_014146846.1">
    <property type="nucleotide sequence ID" value="XM_014291371.1"/>
</dbReference>
<protein>
    <recommendedName>
        <fullName evidence="1">DNA/RNA-binding domain-containing protein</fullName>
    </recommendedName>
</protein>
<sequence>DGRVFNQLAILSQSRQRYPLESVYYYFRALCATVPFGNAGANLSSFLVRVKQPGNPPTQFDPENTNTYYGTESGIGQTNTNATDTGAPAPGLGNTGARGGDGDENLGLQGGLLSAEGLDMLSGNMSPGEEQSKLAAQMRFYENNVLMTAFVTWHRSLRGLTNDLEETQAVVERVLTPRAFCLLANSDSFKDGRGGSAVQDVEDHVVTRIMLISISAAHTKNTPAAVQSCIWTARQIMEATLLVDSKYSCVWVQLGVLIYA</sequence>
<accession>A0A0L0F8A0</accession>
<dbReference type="Proteomes" id="UP000054560">
    <property type="component" value="Unassembled WGS sequence"/>
</dbReference>
<evidence type="ECO:0000313" key="2">
    <source>
        <dbReference type="EMBL" id="KNC72944.1"/>
    </source>
</evidence>
<evidence type="ECO:0000259" key="1">
    <source>
        <dbReference type="Pfam" id="PF10373"/>
    </source>
</evidence>
<reference evidence="2 3" key="1">
    <citation type="submission" date="2011-02" db="EMBL/GenBank/DDBJ databases">
        <title>The Genome Sequence of Sphaeroforma arctica JP610.</title>
        <authorList>
            <consortium name="The Broad Institute Genome Sequencing Platform"/>
            <person name="Russ C."/>
            <person name="Cuomo C."/>
            <person name="Young S.K."/>
            <person name="Zeng Q."/>
            <person name="Gargeya S."/>
            <person name="Alvarado L."/>
            <person name="Berlin A."/>
            <person name="Chapman S.B."/>
            <person name="Chen Z."/>
            <person name="Freedman E."/>
            <person name="Gellesch M."/>
            <person name="Goldberg J."/>
            <person name="Griggs A."/>
            <person name="Gujja S."/>
            <person name="Heilman E."/>
            <person name="Heiman D."/>
            <person name="Howarth C."/>
            <person name="Mehta T."/>
            <person name="Neiman D."/>
            <person name="Pearson M."/>
            <person name="Roberts A."/>
            <person name="Saif S."/>
            <person name="Shea T."/>
            <person name="Shenoy N."/>
            <person name="Sisk P."/>
            <person name="Stolte C."/>
            <person name="Sykes S."/>
            <person name="White J."/>
            <person name="Yandava C."/>
            <person name="Burger G."/>
            <person name="Gray M.W."/>
            <person name="Holland P.W.H."/>
            <person name="King N."/>
            <person name="Lang F.B.F."/>
            <person name="Roger A.J."/>
            <person name="Ruiz-Trillo I."/>
            <person name="Haas B."/>
            <person name="Nusbaum C."/>
            <person name="Birren B."/>
        </authorList>
    </citation>
    <scope>NUCLEOTIDE SEQUENCE [LARGE SCALE GENOMIC DNA]</scope>
    <source>
        <strain evidence="2 3">JP610</strain>
    </source>
</reference>
<dbReference type="SUPFAM" id="SSF48452">
    <property type="entry name" value="TPR-like"/>
    <property type="match status" value="1"/>
</dbReference>
<name>A0A0L0F8A0_9EUKA</name>
<feature type="non-terminal residue" evidence="2">
    <location>
        <position position="1"/>
    </location>
</feature>
<organism evidence="2 3">
    <name type="scientific">Sphaeroforma arctica JP610</name>
    <dbReference type="NCBI Taxonomy" id="667725"/>
    <lineage>
        <taxon>Eukaryota</taxon>
        <taxon>Ichthyosporea</taxon>
        <taxon>Ichthyophonida</taxon>
        <taxon>Sphaeroforma</taxon>
    </lineage>
</organism>
<dbReference type="GO" id="GO:0000184">
    <property type="term" value="P:nuclear-transcribed mRNA catabolic process, nonsense-mediated decay"/>
    <property type="evidence" value="ECO:0007669"/>
    <property type="project" value="TreeGrafter"/>
</dbReference>
<dbReference type="GO" id="GO:0005697">
    <property type="term" value="C:telomerase holoenzyme complex"/>
    <property type="evidence" value="ECO:0007669"/>
    <property type="project" value="TreeGrafter"/>
</dbReference>
<dbReference type="Pfam" id="PF10373">
    <property type="entry name" value="EST1_DNA_bind"/>
    <property type="match status" value="1"/>
</dbReference>
<dbReference type="EMBL" id="KQ246297">
    <property type="protein sequence ID" value="KNC72944.1"/>
    <property type="molecule type" value="Genomic_DNA"/>
</dbReference>
<dbReference type="InterPro" id="IPR011990">
    <property type="entry name" value="TPR-like_helical_dom_sf"/>
</dbReference>
<dbReference type="GO" id="GO:0042162">
    <property type="term" value="F:telomeric DNA binding"/>
    <property type="evidence" value="ECO:0007669"/>
    <property type="project" value="TreeGrafter"/>
</dbReference>
<dbReference type="InterPro" id="IPR045153">
    <property type="entry name" value="Est1/Ebs1-like"/>
</dbReference>
<dbReference type="InterPro" id="IPR018834">
    <property type="entry name" value="DNA/RNA-bd_Est1-type"/>
</dbReference>
<proteinExistence type="predicted"/>
<evidence type="ECO:0000313" key="3">
    <source>
        <dbReference type="Proteomes" id="UP000054560"/>
    </source>
</evidence>
<dbReference type="AlphaFoldDB" id="A0A0L0F8A0"/>